<dbReference type="Proteomes" id="UP000736335">
    <property type="component" value="Unassembled WGS sequence"/>
</dbReference>
<feature type="transmembrane region" description="Helical" evidence="6">
    <location>
        <begin position="71"/>
        <end position="94"/>
    </location>
</feature>
<feature type="transmembrane region" description="Helical" evidence="6">
    <location>
        <begin position="289"/>
        <end position="310"/>
    </location>
</feature>
<evidence type="ECO:0000313" key="9">
    <source>
        <dbReference type="Proteomes" id="UP000736335"/>
    </source>
</evidence>
<dbReference type="PANTHER" id="PTHR23508">
    <property type="entry name" value="CARBOXYLIC ACID TRANSPORTER PROTEIN HOMOLOG"/>
    <property type="match status" value="1"/>
</dbReference>
<gene>
    <name evidence="8" type="ORF">BJ322DRAFT_1006985</name>
</gene>
<comment type="subcellular location">
    <subcellularLocation>
        <location evidence="1">Membrane</location>
        <topology evidence="1">Multi-pass membrane protein</topology>
    </subcellularLocation>
</comment>
<dbReference type="PANTHER" id="PTHR23508:SF10">
    <property type="entry name" value="CARBOXYLIC ACID TRANSPORTER PROTEIN HOMOLOG"/>
    <property type="match status" value="1"/>
</dbReference>
<keyword evidence="9" id="KW-1185">Reference proteome</keyword>
<dbReference type="GO" id="GO:0035879">
    <property type="term" value="P:plasma membrane lactate transport"/>
    <property type="evidence" value="ECO:0007669"/>
    <property type="project" value="TreeGrafter"/>
</dbReference>
<dbReference type="EMBL" id="WIUZ02000008">
    <property type="protein sequence ID" value="KAF9784803.1"/>
    <property type="molecule type" value="Genomic_DNA"/>
</dbReference>
<evidence type="ECO:0000256" key="1">
    <source>
        <dbReference type="ARBA" id="ARBA00004141"/>
    </source>
</evidence>
<feature type="transmembrane region" description="Helical" evidence="6">
    <location>
        <begin position="126"/>
        <end position="146"/>
    </location>
</feature>
<evidence type="ECO:0000256" key="6">
    <source>
        <dbReference type="SAM" id="Phobius"/>
    </source>
</evidence>
<evidence type="ECO:0000256" key="5">
    <source>
        <dbReference type="SAM" id="MobiDB-lite"/>
    </source>
</evidence>
<protein>
    <submittedName>
        <fullName evidence="8">Carboxylic acid transporter</fullName>
    </submittedName>
</protein>
<sequence>MAPYFLRNLVPRREKVERSRPLLDVLAEITFTQWCLFFSGWLAWTCDAIDFFSVSLTVTNLEAQFGRSAHAVTTSITLTLLFRSAGAVIFGLLSDRFGRKWPLVGNLFLVSVLSLGTGFVKTFPQFLALRSLFGVGMGGIWGLAAATALENLPVEVRGLASGILQQGYACGYLIAALVNLYLVPHTTWRSLFWTGAGISAFAGCVRALLPESEVFLRAKAEKQDNVPFSTQSKTSIFFHEVKQMLKHHWKLAIYAVLLMTGFNFLSHGSQDLYPTYLQASKGFSKFDSTVATIIGNCGAISGGAIAGFTSQYIGRRLTIIIFVLLVAAFIPLWIIPDTFSKLSAGAFCVQFGVQGAWGVIPILLSEISPPAFRSTFPGVAYQLGNMVSSASAQIEATGGDQHTTTIQTPTGRKVVPNYALVQGIFIGVVAVYVIILTLLGPENHGSHFERGKTAFQPGASKEDVNDFVGEPEGAQDRSSVGSGAKEKGDIQHVENGRQV</sequence>
<dbReference type="GO" id="GO:0005886">
    <property type="term" value="C:plasma membrane"/>
    <property type="evidence" value="ECO:0007669"/>
    <property type="project" value="TreeGrafter"/>
</dbReference>
<dbReference type="FunFam" id="1.20.1250.20:FF:000340">
    <property type="entry name" value="MFS transporter, SHS family, lactate transporter"/>
    <property type="match status" value="1"/>
</dbReference>
<dbReference type="OrthoDB" id="5296287at2759"/>
<feature type="transmembrane region" description="Helical" evidence="6">
    <location>
        <begin position="251"/>
        <end position="269"/>
    </location>
</feature>
<evidence type="ECO:0000313" key="8">
    <source>
        <dbReference type="EMBL" id="KAF9784803.1"/>
    </source>
</evidence>
<feature type="domain" description="Major facilitator superfamily (MFS) profile" evidence="7">
    <location>
        <begin position="36"/>
        <end position="444"/>
    </location>
</feature>
<feature type="compositionally biased region" description="Basic and acidic residues" evidence="5">
    <location>
        <begin position="484"/>
        <end position="499"/>
    </location>
</feature>
<evidence type="ECO:0000256" key="4">
    <source>
        <dbReference type="ARBA" id="ARBA00023136"/>
    </source>
</evidence>
<evidence type="ECO:0000259" key="7">
    <source>
        <dbReference type="PROSITE" id="PS50850"/>
    </source>
</evidence>
<dbReference type="CDD" id="cd17316">
    <property type="entry name" value="MFS_SV2_like"/>
    <property type="match status" value="1"/>
</dbReference>
<dbReference type="PROSITE" id="PS50850">
    <property type="entry name" value="MFS"/>
    <property type="match status" value="1"/>
</dbReference>
<keyword evidence="3 6" id="KW-1133">Transmembrane helix</keyword>
<dbReference type="GO" id="GO:0015355">
    <property type="term" value="F:secondary active monocarboxylate transmembrane transporter activity"/>
    <property type="evidence" value="ECO:0007669"/>
    <property type="project" value="TreeGrafter"/>
</dbReference>
<accession>A0A9P6HDL3</accession>
<feature type="transmembrane region" description="Helical" evidence="6">
    <location>
        <begin position="317"/>
        <end position="335"/>
    </location>
</feature>
<dbReference type="InterPro" id="IPR036259">
    <property type="entry name" value="MFS_trans_sf"/>
</dbReference>
<dbReference type="AlphaFoldDB" id="A0A9P6HDL3"/>
<dbReference type="Pfam" id="PF07690">
    <property type="entry name" value="MFS_1"/>
    <property type="match status" value="1"/>
</dbReference>
<feature type="region of interest" description="Disordered" evidence="5">
    <location>
        <begin position="449"/>
        <end position="499"/>
    </location>
</feature>
<evidence type="ECO:0000256" key="2">
    <source>
        <dbReference type="ARBA" id="ARBA00022692"/>
    </source>
</evidence>
<comment type="caution">
    <text evidence="8">The sequence shown here is derived from an EMBL/GenBank/DDBJ whole genome shotgun (WGS) entry which is preliminary data.</text>
</comment>
<keyword evidence="2 6" id="KW-0812">Transmembrane</keyword>
<dbReference type="SUPFAM" id="SSF103473">
    <property type="entry name" value="MFS general substrate transporter"/>
    <property type="match status" value="1"/>
</dbReference>
<dbReference type="Gene3D" id="1.20.1250.20">
    <property type="entry name" value="MFS general substrate transporter like domains"/>
    <property type="match status" value="1"/>
</dbReference>
<feature type="transmembrane region" description="Helical" evidence="6">
    <location>
        <begin position="419"/>
        <end position="440"/>
    </location>
</feature>
<organism evidence="8 9">
    <name type="scientific">Thelephora terrestris</name>
    <dbReference type="NCBI Taxonomy" id="56493"/>
    <lineage>
        <taxon>Eukaryota</taxon>
        <taxon>Fungi</taxon>
        <taxon>Dikarya</taxon>
        <taxon>Basidiomycota</taxon>
        <taxon>Agaricomycotina</taxon>
        <taxon>Agaricomycetes</taxon>
        <taxon>Thelephorales</taxon>
        <taxon>Thelephoraceae</taxon>
        <taxon>Thelephora</taxon>
    </lineage>
</organism>
<reference evidence="8" key="1">
    <citation type="journal article" date="2020" name="Nat. Commun.">
        <title>Large-scale genome sequencing of mycorrhizal fungi provides insights into the early evolution of symbiotic traits.</title>
        <authorList>
            <person name="Miyauchi S."/>
            <person name="Kiss E."/>
            <person name="Kuo A."/>
            <person name="Drula E."/>
            <person name="Kohler A."/>
            <person name="Sanchez-Garcia M."/>
            <person name="Morin E."/>
            <person name="Andreopoulos B."/>
            <person name="Barry K.W."/>
            <person name="Bonito G."/>
            <person name="Buee M."/>
            <person name="Carver A."/>
            <person name="Chen C."/>
            <person name="Cichocki N."/>
            <person name="Clum A."/>
            <person name="Culley D."/>
            <person name="Crous P.W."/>
            <person name="Fauchery L."/>
            <person name="Girlanda M."/>
            <person name="Hayes R.D."/>
            <person name="Keri Z."/>
            <person name="LaButti K."/>
            <person name="Lipzen A."/>
            <person name="Lombard V."/>
            <person name="Magnuson J."/>
            <person name="Maillard F."/>
            <person name="Murat C."/>
            <person name="Nolan M."/>
            <person name="Ohm R.A."/>
            <person name="Pangilinan J."/>
            <person name="Pereira M.F."/>
            <person name="Perotto S."/>
            <person name="Peter M."/>
            <person name="Pfister S."/>
            <person name="Riley R."/>
            <person name="Sitrit Y."/>
            <person name="Stielow J.B."/>
            <person name="Szollosi G."/>
            <person name="Zifcakova L."/>
            <person name="Stursova M."/>
            <person name="Spatafora J.W."/>
            <person name="Tedersoo L."/>
            <person name="Vaario L.M."/>
            <person name="Yamada A."/>
            <person name="Yan M."/>
            <person name="Wang P."/>
            <person name="Xu J."/>
            <person name="Bruns T."/>
            <person name="Baldrian P."/>
            <person name="Vilgalys R."/>
            <person name="Dunand C."/>
            <person name="Henrissat B."/>
            <person name="Grigoriev I.V."/>
            <person name="Hibbett D."/>
            <person name="Nagy L.G."/>
            <person name="Martin F.M."/>
        </authorList>
    </citation>
    <scope>NUCLEOTIDE SEQUENCE</scope>
    <source>
        <strain evidence="8">UH-Tt-Lm1</strain>
    </source>
</reference>
<dbReference type="InterPro" id="IPR011701">
    <property type="entry name" value="MFS"/>
</dbReference>
<feature type="transmembrane region" description="Helical" evidence="6">
    <location>
        <begin position="101"/>
        <end position="120"/>
    </location>
</feature>
<name>A0A9P6HDL3_9AGAM</name>
<reference evidence="8" key="2">
    <citation type="submission" date="2020-11" db="EMBL/GenBank/DDBJ databases">
        <authorList>
            <consortium name="DOE Joint Genome Institute"/>
            <person name="Kuo A."/>
            <person name="Miyauchi S."/>
            <person name="Kiss E."/>
            <person name="Drula E."/>
            <person name="Kohler A."/>
            <person name="Sanchez-Garcia M."/>
            <person name="Andreopoulos B."/>
            <person name="Barry K.W."/>
            <person name="Bonito G."/>
            <person name="Buee M."/>
            <person name="Carver A."/>
            <person name="Chen C."/>
            <person name="Cichocki N."/>
            <person name="Clum A."/>
            <person name="Culley D."/>
            <person name="Crous P.W."/>
            <person name="Fauchery L."/>
            <person name="Girlanda M."/>
            <person name="Hayes R."/>
            <person name="Keri Z."/>
            <person name="Labutti K."/>
            <person name="Lipzen A."/>
            <person name="Lombard V."/>
            <person name="Magnuson J."/>
            <person name="Maillard F."/>
            <person name="Morin E."/>
            <person name="Murat C."/>
            <person name="Nolan M."/>
            <person name="Ohm R."/>
            <person name="Pangilinan J."/>
            <person name="Pereira M."/>
            <person name="Perotto S."/>
            <person name="Peter M."/>
            <person name="Riley R."/>
            <person name="Sitrit Y."/>
            <person name="Stielow B."/>
            <person name="Szollosi G."/>
            <person name="Zifcakova L."/>
            <person name="Stursova M."/>
            <person name="Spatafora J.W."/>
            <person name="Tedersoo L."/>
            <person name="Vaario L.-M."/>
            <person name="Yamada A."/>
            <person name="Yan M."/>
            <person name="Wang P."/>
            <person name="Xu J."/>
            <person name="Bruns T."/>
            <person name="Baldrian P."/>
            <person name="Vilgalys R."/>
            <person name="Henrissat B."/>
            <person name="Grigoriev I.V."/>
            <person name="Hibbett D."/>
            <person name="Nagy L.G."/>
            <person name="Martin F.M."/>
        </authorList>
    </citation>
    <scope>NUCLEOTIDE SEQUENCE</scope>
    <source>
        <strain evidence="8">UH-Tt-Lm1</strain>
    </source>
</reference>
<dbReference type="InterPro" id="IPR020846">
    <property type="entry name" value="MFS_dom"/>
</dbReference>
<evidence type="ECO:0000256" key="3">
    <source>
        <dbReference type="ARBA" id="ARBA00022989"/>
    </source>
</evidence>
<feature type="transmembrane region" description="Helical" evidence="6">
    <location>
        <begin position="167"/>
        <end position="184"/>
    </location>
</feature>
<proteinExistence type="predicted"/>
<keyword evidence="4 6" id="KW-0472">Membrane</keyword>